<evidence type="ECO:0000256" key="1">
    <source>
        <dbReference type="SAM" id="Phobius"/>
    </source>
</evidence>
<dbReference type="EMBL" id="QXRZ01000007">
    <property type="protein sequence ID" value="RIL41933.1"/>
    <property type="molecule type" value="Genomic_DNA"/>
</dbReference>
<gene>
    <name evidence="3" type="ORF">BUZ01_10885</name>
    <name evidence="2" type="ORF">SGA02_26890</name>
</gene>
<keyword evidence="1" id="KW-1133">Transmembrane helix</keyword>
<dbReference type="GeneID" id="93844701"/>
<evidence type="ECO:0000313" key="4">
    <source>
        <dbReference type="Proteomes" id="UP000283576"/>
    </source>
</evidence>
<reference evidence="2 5" key="2">
    <citation type="submission" date="2019-07" db="EMBL/GenBank/DDBJ databases">
        <title>Whole genome shotgun sequence of Staphylococcus gallinarum NBRC 109767.</title>
        <authorList>
            <person name="Hosoyama A."/>
            <person name="Uohara A."/>
            <person name="Ohji S."/>
            <person name="Ichikawa N."/>
        </authorList>
    </citation>
    <scope>NUCLEOTIDE SEQUENCE [LARGE SCALE GENOMIC DNA]</scope>
    <source>
        <strain evidence="2 5">NBRC 109767</strain>
    </source>
</reference>
<dbReference type="AlphaFoldDB" id="A0A0D0RME0"/>
<accession>A0A0D0RME0</accession>
<dbReference type="GO" id="GO:0140359">
    <property type="term" value="F:ABC-type transporter activity"/>
    <property type="evidence" value="ECO:0007669"/>
    <property type="project" value="InterPro"/>
</dbReference>
<dbReference type="Pfam" id="PF12679">
    <property type="entry name" value="ABC2_membrane_2"/>
    <property type="match status" value="1"/>
</dbReference>
<feature type="transmembrane region" description="Helical" evidence="1">
    <location>
        <begin position="21"/>
        <end position="39"/>
    </location>
</feature>
<feature type="transmembrane region" description="Helical" evidence="1">
    <location>
        <begin position="217"/>
        <end position="236"/>
    </location>
</feature>
<evidence type="ECO:0000313" key="2">
    <source>
        <dbReference type="EMBL" id="GEQ06861.1"/>
    </source>
</evidence>
<keyword evidence="5" id="KW-1185">Reference proteome</keyword>
<sequence>MNSLQLVKYDMYSIFKSPLTYLALLLTIIPLIGFTVLFVQQSDQMNGNTLLSAGSWFFSLMGLLFVIKTITRDISQGTIQLYMNKKSSRAGYVIAKVISILLISIMITAALVVFVLIVQGIVDGKNVKTDKFFELLWFFFIFHLFYGLLLYLFSLIVPKTALIFTLGIFLVLIVPFAEPFLPMIPKIGDDIKDSLKYVPFSYLTSKTTSGDYTFTHWQWFISSASIVVLFIVNLFYATRKDI</sequence>
<comment type="caution">
    <text evidence="3">The sequence shown here is derived from an EMBL/GenBank/DDBJ whole genome shotgun (WGS) entry which is preliminary data.</text>
</comment>
<feature type="transmembrane region" description="Helical" evidence="1">
    <location>
        <begin position="134"/>
        <end position="153"/>
    </location>
</feature>
<dbReference type="EMBL" id="BKAX01000013">
    <property type="protein sequence ID" value="GEQ06861.1"/>
    <property type="molecule type" value="Genomic_DNA"/>
</dbReference>
<feature type="transmembrane region" description="Helical" evidence="1">
    <location>
        <begin position="51"/>
        <end position="71"/>
    </location>
</feature>
<dbReference type="OrthoDB" id="2412131at2"/>
<dbReference type="NCBIfam" id="NF047564">
    <property type="entry name" value="PSM_export_PmtD"/>
    <property type="match status" value="1"/>
</dbReference>
<keyword evidence="1" id="KW-0472">Membrane</keyword>
<protein>
    <submittedName>
        <fullName evidence="3">ABC transporter permease</fullName>
    </submittedName>
</protein>
<keyword evidence="1" id="KW-0812">Transmembrane</keyword>
<evidence type="ECO:0000313" key="5">
    <source>
        <dbReference type="Proteomes" id="UP000321057"/>
    </source>
</evidence>
<feature type="transmembrane region" description="Helical" evidence="1">
    <location>
        <begin position="92"/>
        <end position="122"/>
    </location>
</feature>
<dbReference type="GO" id="GO:0005886">
    <property type="term" value="C:plasma membrane"/>
    <property type="evidence" value="ECO:0007669"/>
    <property type="project" value="UniProtKB-SubCell"/>
</dbReference>
<organism evidence="3 4">
    <name type="scientific">Staphylococcus gallinarum</name>
    <dbReference type="NCBI Taxonomy" id="1293"/>
    <lineage>
        <taxon>Bacteria</taxon>
        <taxon>Bacillati</taxon>
        <taxon>Bacillota</taxon>
        <taxon>Bacilli</taxon>
        <taxon>Bacillales</taxon>
        <taxon>Staphylococcaceae</taxon>
        <taxon>Staphylococcus</taxon>
    </lineage>
</organism>
<feature type="transmembrane region" description="Helical" evidence="1">
    <location>
        <begin position="160"/>
        <end position="177"/>
    </location>
</feature>
<proteinExistence type="predicted"/>
<reference evidence="3 4" key="1">
    <citation type="journal article" date="2016" name="Front. Microbiol.">
        <title>Comprehensive Phylogenetic Analysis of Bovine Non-aureus Staphylococci Species Based on Whole-Genome Sequencing.</title>
        <authorList>
            <person name="Naushad S."/>
            <person name="Barkema H.W."/>
            <person name="Luby C."/>
            <person name="Condas L.A."/>
            <person name="Nobrega D.B."/>
            <person name="Carson D.A."/>
            <person name="De Buck J."/>
        </authorList>
    </citation>
    <scope>NUCLEOTIDE SEQUENCE [LARGE SCALE GENOMIC DNA]</scope>
    <source>
        <strain evidence="3 4">SNUC 1388</strain>
    </source>
</reference>
<dbReference type="Proteomes" id="UP000321057">
    <property type="component" value="Unassembled WGS sequence"/>
</dbReference>
<evidence type="ECO:0000313" key="3">
    <source>
        <dbReference type="EMBL" id="RIL41933.1"/>
    </source>
</evidence>
<dbReference type="Proteomes" id="UP000283576">
    <property type="component" value="Unassembled WGS sequence"/>
</dbReference>
<name>A0A0D0RME0_STAGA</name>
<dbReference type="RefSeq" id="WP_042739384.1">
    <property type="nucleotide sequence ID" value="NZ_BKAX01000013.1"/>
</dbReference>